<reference evidence="2 3" key="1">
    <citation type="journal article" date="2018" name="Int. J. Syst. Evol. Microbiol.">
        <title>Lactobacillus bambusae sp. nov., isolated from a traditional fermented Ma-bamboo shoots of Taiwan.</title>
        <authorList>
            <person name="Wang L.-T."/>
        </authorList>
    </citation>
    <scope>NUCLEOTIDE SEQUENCE [LARGE SCALE GENOMIC DNA]</scope>
    <source>
        <strain evidence="2 3">BS-W1</strain>
    </source>
</reference>
<dbReference type="InterPro" id="IPR003425">
    <property type="entry name" value="CCB3/YggT"/>
</dbReference>
<evidence type="ECO:0000313" key="2">
    <source>
        <dbReference type="EMBL" id="PWG00642.1"/>
    </source>
</evidence>
<name>A0A2V1N0P4_9LACO</name>
<dbReference type="OrthoDB" id="47652at2"/>
<keyword evidence="1" id="KW-0812">Transmembrane</keyword>
<protein>
    <submittedName>
        <fullName evidence="2">YggT family protein</fullName>
    </submittedName>
</protein>
<dbReference type="Proteomes" id="UP000245080">
    <property type="component" value="Unassembled WGS sequence"/>
</dbReference>
<keyword evidence="3" id="KW-1185">Reference proteome</keyword>
<keyword evidence="1" id="KW-0472">Membrane</keyword>
<dbReference type="GO" id="GO:0016020">
    <property type="term" value="C:membrane"/>
    <property type="evidence" value="ECO:0007669"/>
    <property type="project" value="InterPro"/>
</dbReference>
<gene>
    <name evidence="2" type="ORF">DCM90_00245</name>
</gene>
<dbReference type="RefSeq" id="WP_109249355.1">
    <property type="nucleotide sequence ID" value="NZ_QCXQ01000001.1"/>
</dbReference>
<dbReference type="Pfam" id="PF02325">
    <property type="entry name" value="CCB3_YggT"/>
    <property type="match status" value="1"/>
</dbReference>
<accession>A0A2V1N0P4</accession>
<evidence type="ECO:0000313" key="3">
    <source>
        <dbReference type="Proteomes" id="UP000245080"/>
    </source>
</evidence>
<evidence type="ECO:0000256" key="1">
    <source>
        <dbReference type="SAM" id="Phobius"/>
    </source>
</evidence>
<sequence length="93" mass="10797">MGIGIYYFFQILIWLVNVYIWAIVIYALLSWFPGAYQSRFGQLLVQIVQPFLNYFEFIHVGVLGFGPIVAIIVLTIVQYGLTYLQTIFLQLVQ</sequence>
<proteinExistence type="predicted"/>
<feature type="transmembrane region" description="Helical" evidence="1">
    <location>
        <begin position="7"/>
        <end position="29"/>
    </location>
</feature>
<dbReference type="AlphaFoldDB" id="A0A2V1N0P4"/>
<organism evidence="2 3">
    <name type="scientific">Levilactobacillus bambusae</name>
    <dbReference type="NCBI Taxonomy" id="2024736"/>
    <lineage>
        <taxon>Bacteria</taxon>
        <taxon>Bacillati</taxon>
        <taxon>Bacillota</taxon>
        <taxon>Bacilli</taxon>
        <taxon>Lactobacillales</taxon>
        <taxon>Lactobacillaceae</taxon>
        <taxon>Levilactobacillus</taxon>
    </lineage>
</organism>
<feature type="transmembrane region" description="Helical" evidence="1">
    <location>
        <begin position="57"/>
        <end position="81"/>
    </location>
</feature>
<dbReference type="EMBL" id="QCXQ01000001">
    <property type="protein sequence ID" value="PWG00642.1"/>
    <property type="molecule type" value="Genomic_DNA"/>
</dbReference>
<comment type="caution">
    <text evidence="2">The sequence shown here is derived from an EMBL/GenBank/DDBJ whole genome shotgun (WGS) entry which is preliminary data.</text>
</comment>
<keyword evidence="1" id="KW-1133">Transmembrane helix</keyword>